<organism evidence="1 2">
    <name type="scientific">Coemansia nantahalensis</name>
    <dbReference type="NCBI Taxonomy" id="2789366"/>
    <lineage>
        <taxon>Eukaryota</taxon>
        <taxon>Fungi</taxon>
        <taxon>Fungi incertae sedis</taxon>
        <taxon>Zoopagomycota</taxon>
        <taxon>Kickxellomycotina</taxon>
        <taxon>Kickxellomycetes</taxon>
        <taxon>Kickxellales</taxon>
        <taxon>Kickxellaceae</taxon>
        <taxon>Coemansia</taxon>
    </lineage>
</organism>
<sequence length="183" mass="19959">MNDFAAVLALSLLSSCLAEAISYALVYRTPQFRELKAKVAQCELRLEEEKQVTAARGKNRQRRIESIEAQLSAARSKAGSLQMRSMLVVGAVQIGAIYVVNSWFSGRAVAMLPFEPLAMFRGLTHRGLADDSPANACSATFVFVLGGLAFKASIDRWLQLGLPKGNSLPAWVARPEEVFAGKR</sequence>
<comment type="caution">
    <text evidence="1">The sequence shown here is derived from an EMBL/GenBank/DDBJ whole genome shotgun (WGS) entry which is preliminary data.</text>
</comment>
<name>A0ACC1JY88_9FUNG</name>
<evidence type="ECO:0000313" key="1">
    <source>
        <dbReference type="EMBL" id="KAJ2769846.1"/>
    </source>
</evidence>
<dbReference type="EMBL" id="JANBUJ010000851">
    <property type="protein sequence ID" value="KAJ2769846.1"/>
    <property type="molecule type" value="Genomic_DNA"/>
</dbReference>
<protein>
    <submittedName>
        <fullName evidence="1">Uncharacterized protein</fullName>
    </submittedName>
</protein>
<accession>A0ACC1JY88</accession>
<gene>
    <name evidence="1" type="ORF">IWQ57_002933</name>
</gene>
<evidence type="ECO:0000313" key="2">
    <source>
        <dbReference type="Proteomes" id="UP001140234"/>
    </source>
</evidence>
<keyword evidence="2" id="KW-1185">Reference proteome</keyword>
<dbReference type="Proteomes" id="UP001140234">
    <property type="component" value="Unassembled WGS sequence"/>
</dbReference>
<reference evidence="1" key="1">
    <citation type="submission" date="2022-07" db="EMBL/GenBank/DDBJ databases">
        <title>Phylogenomic reconstructions and comparative analyses of Kickxellomycotina fungi.</title>
        <authorList>
            <person name="Reynolds N.K."/>
            <person name="Stajich J.E."/>
            <person name="Barry K."/>
            <person name="Grigoriev I.V."/>
            <person name="Crous P."/>
            <person name="Smith M.E."/>
        </authorList>
    </citation>
    <scope>NUCLEOTIDE SEQUENCE</scope>
    <source>
        <strain evidence="1">CBS 109366</strain>
    </source>
</reference>
<proteinExistence type="predicted"/>